<gene>
    <name evidence="1" type="ORF">ABS766_11620</name>
</gene>
<dbReference type="RefSeq" id="WP_408085337.1">
    <property type="nucleotide sequence ID" value="NZ_JBELPZ010000011.1"/>
</dbReference>
<dbReference type="InterPro" id="IPR026349">
    <property type="entry name" value="CHP04255"/>
</dbReference>
<dbReference type="EMBL" id="JBELPZ010000011">
    <property type="protein sequence ID" value="MFL9845069.1"/>
    <property type="molecule type" value="Genomic_DNA"/>
</dbReference>
<proteinExistence type="predicted"/>
<evidence type="ECO:0000313" key="1">
    <source>
        <dbReference type="EMBL" id="MFL9845069.1"/>
    </source>
</evidence>
<evidence type="ECO:0000313" key="2">
    <source>
        <dbReference type="Proteomes" id="UP001629156"/>
    </source>
</evidence>
<protein>
    <submittedName>
        <fullName evidence="1">TIGR04255 family protein</fullName>
    </submittedName>
</protein>
<dbReference type="Proteomes" id="UP001629156">
    <property type="component" value="Unassembled WGS sequence"/>
</dbReference>
<organism evidence="1 2">
    <name type="scientific">Flavobacterium rhizosphaerae</name>
    <dbReference type="NCBI Taxonomy" id="3163298"/>
    <lineage>
        <taxon>Bacteria</taxon>
        <taxon>Pseudomonadati</taxon>
        <taxon>Bacteroidota</taxon>
        <taxon>Flavobacteriia</taxon>
        <taxon>Flavobacteriales</taxon>
        <taxon>Flavobacteriaceae</taxon>
        <taxon>Flavobacterium</taxon>
    </lineage>
</organism>
<name>A0ABW8YXM4_9FLAO</name>
<accession>A0ABW8YXM4</accession>
<comment type="caution">
    <text evidence="1">The sequence shown here is derived from an EMBL/GenBank/DDBJ whole genome shotgun (WGS) entry which is preliminary data.</text>
</comment>
<reference evidence="1 2" key="1">
    <citation type="submission" date="2024-06" db="EMBL/GenBank/DDBJ databases">
        <authorList>
            <person name="Kaempfer P."/>
            <person name="Viver T."/>
        </authorList>
    </citation>
    <scope>NUCLEOTIDE SEQUENCE [LARGE SCALE GENOMIC DNA]</scope>
    <source>
        <strain evidence="1 2">ST-119</strain>
    </source>
</reference>
<dbReference type="NCBIfam" id="TIGR04255">
    <property type="entry name" value="sporadTIGR04255"/>
    <property type="match status" value="1"/>
</dbReference>
<sequence length="241" mass="28264">MKLPKKIYPDPIVSSTIEIRFKSLMEKKNILPSFLSNFYTELNSFEQSNIPPELKQADDILKYYPDYTLKNDKYSLSFSDVAFAFENVSEYTLWENYSSFIFEKLKKIFELNLIDKIDRIGLRFASLINQTGDLNRILINTPNISVADFDNLEFKSYSCVVSKDLFNLHLKINSNQELLAKAKERKGLLIDIDASFENKHNEDFSYHKTCEIISDLHSVEKKLFFSLLKEKFIEEELQPTY</sequence>
<keyword evidence="2" id="KW-1185">Reference proteome</keyword>